<organism evidence="1 2">
    <name type="scientific">Gemmobacter fulvus</name>
    <dbReference type="NCBI Taxonomy" id="2840474"/>
    <lineage>
        <taxon>Bacteria</taxon>
        <taxon>Pseudomonadati</taxon>
        <taxon>Pseudomonadota</taxon>
        <taxon>Alphaproteobacteria</taxon>
        <taxon>Rhodobacterales</taxon>
        <taxon>Paracoccaceae</taxon>
        <taxon>Gemmobacter</taxon>
    </lineage>
</organism>
<proteinExistence type="predicted"/>
<dbReference type="Proteomes" id="UP000679352">
    <property type="component" value="Chromosome"/>
</dbReference>
<accession>A0A975P995</accession>
<evidence type="ECO:0000313" key="2">
    <source>
        <dbReference type="Proteomes" id="UP000679352"/>
    </source>
</evidence>
<dbReference type="RefSeq" id="WP_215507836.1">
    <property type="nucleotide sequence ID" value="NZ_CP076361.1"/>
</dbReference>
<dbReference type="KEGG" id="gfu:KM031_07735"/>
<protein>
    <submittedName>
        <fullName evidence="1">Uncharacterized protein</fullName>
    </submittedName>
</protein>
<keyword evidence="2" id="KW-1185">Reference proteome</keyword>
<sequence length="568" mass="64509">MISSLRIALSDLARIPNTDRPAWLEGATASVEFLKDNLLKDDEILLYASGPHFWVHSVLAPNSSVSPPDHNDLSNSHLTPDDSWCIQKSYGGGEGHRVYLEPPLSHPGCKSLVGGEKLVFIRGFEGMKSYEPPIEISQKLVHSLGVHFVDERSAYCRINSKGDLEDVICVHTDKDHDPWKSIRAVSIRRHDLATYMALSGMSLVARFDFTRFVPSGFSSWDGAAEQSFEAKDLYYRYRILPTYASYAHGHIILRTKLTPDDLVDEWKAEEDETNRKYAAFKIIDRKNNALVETSCGPEYIVNYFTESELPWEISPAFFRAEVLQRYKADQEKYTIEDRSISCRNSWHLKTYDINDAGQVHTYIGYLARLPYEEQIYWQAFNEWPKENISKRAHQTDILGQFSDDDEPLGELKAQIERLDQTPPTWWQIRGRPLIEKVLYPATDSADEWGNEVLALDHMIVEGFLPKPLREIIKANGGSFEKDWGSLKLLETALSLTGRTAEEARDLVSPLRELHLLRNPAKAHGDTSGRVAVVAAARKAHGTLRNHFRDLAGRTRSAFKQIVLTLPNA</sequence>
<gene>
    <name evidence="1" type="ORF">KM031_07735</name>
</gene>
<dbReference type="AlphaFoldDB" id="A0A975P995"/>
<name>A0A975P995_9RHOB</name>
<evidence type="ECO:0000313" key="1">
    <source>
        <dbReference type="EMBL" id="QWK91742.1"/>
    </source>
</evidence>
<reference evidence="1" key="1">
    <citation type="submission" date="2021-06" db="EMBL/GenBank/DDBJ databases">
        <title>Direct submission.</title>
        <authorList>
            <person name="Lee C.-S."/>
            <person name="Jin L."/>
        </authorList>
    </citation>
    <scope>NUCLEOTIDE SEQUENCE</scope>
    <source>
        <strain evidence="1">Con5</strain>
    </source>
</reference>
<dbReference type="EMBL" id="CP076361">
    <property type="protein sequence ID" value="QWK91742.1"/>
    <property type="molecule type" value="Genomic_DNA"/>
</dbReference>